<feature type="transmembrane region" description="Helical" evidence="1">
    <location>
        <begin position="184"/>
        <end position="203"/>
    </location>
</feature>
<feature type="domain" description="Sulfatase N-terminal" evidence="2">
    <location>
        <begin position="445"/>
        <end position="722"/>
    </location>
</feature>
<feature type="transmembrane region" description="Helical" evidence="1">
    <location>
        <begin position="114"/>
        <end position="136"/>
    </location>
</feature>
<dbReference type="Pfam" id="PF00884">
    <property type="entry name" value="Sulfatase"/>
    <property type="match status" value="1"/>
</dbReference>
<evidence type="ECO:0000259" key="2">
    <source>
        <dbReference type="Pfam" id="PF00884"/>
    </source>
</evidence>
<keyword evidence="1" id="KW-0472">Membrane</keyword>
<feature type="transmembrane region" description="Helical" evidence="1">
    <location>
        <begin position="43"/>
        <end position="62"/>
    </location>
</feature>
<gene>
    <name evidence="3" type="ORF">VHEMI06920</name>
</gene>
<dbReference type="InterPro" id="IPR000917">
    <property type="entry name" value="Sulfatase_N"/>
</dbReference>
<sequence length="876" mass="98882">METTSPRRQASPSRSWAGAILSRIFRVVRSPTALASSLGNRRFVFAFLTVGILSAKFTHVAMHLQALTTDQIIPWSYSFYGQDFALLLLVRLLLGEWLFSSEGRRGCIKFLGQIFTSLLIIYCGSISTMSVSFYAATGSQVRWRNAAFAGGDAASRALMMSGIMYFVFIVSAFIVSAWLLRNMIFNLFGLVIQVIAPPFARLFRRNQPRGWVDETYSDKYAEVAQDDLEDAVFEPGAGKLGGRITRPTPATRMVKAAIAFAVIFQIFCYVFRPSSTSMTFLSWTAPLLPVVEFSSSTPNLEGIAEVYRGDMNRLYKAPSALGEPIPLSWLPKGDARSGFRDWYNQSATHYRATNDPLKISNLESPLLPELKGMLSKVPIRHVMVIKLESTRKDLFPLKKDGLIWNRFTESLANKSLPDAAVERLRTLTPVANYLTGDYDDGFEHPKKNQTKRGGINFNDAYTSCTYTLKSLTSSLCGVNALMSDFNHDFEHHIYQPCLPQIFDTFNDLDAKIDGDFRTYNWSSTFMQSVTLNFDKFDKLIPELGFHKDRIIDKEYLQSSKAKFGEVHLPDVNYFGFVETPLADYMHDAFSSAKKNNERVFITHVTSTSHHPYGIPEEEPYVQLGDDLEDLSKYVNAIGYDDRWLGKVLGILDEEGVANETLVVFAGDHGISIPENDIPASYYNPSVGCNKIPLVFSHPLLPAITIEDAVTNLQLLPTVLDLLLETSSLGPTSTRAAKDLLRNYEGQSMIRPFGKTTKGNGVDTGDIDVYPDWQFTIINPGYSMIGVRDTTNKNWRVVVPVVENQEWQFSDIEKDPREQSPVKEFDFLNFIRKVELFHGADAAKWAEEASFASRWFVEENHKRWRYGKYSDKSEDDF</sequence>
<evidence type="ECO:0000313" key="3">
    <source>
        <dbReference type="EMBL" id="CEJ91190.1"/>
    </source>
</evidence>
<dbReference type="HOGENOM" id="CLU_016056_0_0_1"/>
<dbReference type="OrthoDB" id="103349at2759"/>
<proteinExistence type="predicted"/>
<protein>
    <recommendedName>
        <fullName evidence="2">Sulfatase N-terminal domain-containing protein</fullName>
    </recommendedName>
</protein>
<keyword evidence="4" id="KW-1185">Reference proteome</keyword>
<accession>A0A0A1TKC7</accession>
<dbReference type="InterPro" id="IPR017850">
    <property type="entry name" value="Alkaline_phosphatase_core_sf"/>
</dbReference>
<reference evidence="3 4" key="1">
    <citation type="journal article" date="2015" name="Genome Announc.">
        <title>Draft Genome Sequence and Gene Annotation of the Entomopathogenic Fungus Verticillium hemipterigenum.</title>
        <authorList>
            <person name="Horn F."/>
            <person name="Habel A."/>
            <person name="Scharf D.H."/>
            <person name="Dworschak J."/>
            <person name="Brakhage A.A."/>
            <person name="Guthke R."/>
            <person name="Hertweck C."/>
            <person name="Linde J."/>
        </authorList>
    </citation>
    <scope>NUCLEOTIDE SEQUENCE [LARGE SCALE GENOMIC DNA]</scope>
</reference>
<dbReference type="AlphaFoldDB" id="A0A0A1TKC7"/>
<evidence type="ECO:0000313" key="4">
    <source>
        <dbReference type="Proteomes" id="UP000039046"/>
    </source>
</evidence>
<organism evidence="3 4">
    <name type="scientific">[Torrubiella] hemipterigena</name>
    <dbReference type="NCBI Taxonomy" id="1531966"/>
    <lineage>
        <taxon>Eukaryota</taxon>
        <taxon>Fungi</taxon>
        <taxon>Dikarya</taxon>
        <taxon>Ascomycota</taxon>
        <taxon>Pezizomycotina</taxon>
        <taxon>Sordariomycetes</taxon>
        <taxon>Hypocreomycetidae</taxon>
        <taxon>Hypocreales</taxon>
        <taxon>Clavicipitaceae</taxon>
        <taxon>Clavicipitaceae incertae sedis</taxon>
        <taxon>'Torrubiella' clade</taxon>
    </lineage>
</organism>
<dbReference type="PANTHER" id="PTHR43751:SF3">
    <property type="entry name" value="SULFATASE N-TERMINAL DOMAIN-CONTAINING PROTEIN"/>
    <property type="match status" value="1"/>
</dbReference>
<keyword evidence="1" id="KW-1133">Transmembrane helix</keyword>
<feature type="transmembrane region" description="Helical" evidence="1">
    <location>
        <begin position="74"/>
        <end position="94"/>
    </location>
</feature>
<dbReference type="Gene3D" id="3.40.720.10">
    <property type="entry name" value="Alkaline Phosphatase, subunit A"/>
    <property type="match status" value="1"/>
</dbReference>
<dbReference type="Proteomes" id="UP000039046">
    <property type="component" value="Unassembled WGS sequence"/>
</dbReference>
<dbReference type="InterPro" id="IPR052701">
    <property type="entry name" value="GAG_Ulvan_Degrading_Sulfatases"/>
</dbReference>
<dbReference type="PANTHER" id="PTHR43751">
    <property type="entry name" value="SULFATASE"/>
    <property type="match status" value="1"/>
</dbReference>
<evidence type="ECO:0000256" key="1">
    <source>
        <dbReference type="SAM" id="Phobius"/>
    </source>
</evidence>
<feature type="transmembrane region" description="Helical" evidence="1">
    <location>
        <begin position="157"/>
        <end position="178"/>
    </location>
</feature>
<name>A0A0A1TKC7_9HYPO</name>
<keyword evidence="1" id="KW-0812">Transmembrane</keyword>
<dbReference type="EMBL" id="CDHN01000003">
    <property type="protein sequence ID" value="CEJ91190.1"/>
    <property type="molecule type" value="Genomic_DNA"/>
</dbReference>
<dbReference type="SUPFAM" id="SSF53649">
    <property type="entry name" value="Alkaline phosphatase-like"/>
    <property type="match status" value="1"/>
</dbReference>